<gene>
    <name evidence="1" type="ORF">PDJAM_G00125860</name>
</gene>
<dbReference type="Proteomes" id="UP000830395">
    <property type="component" value="Chromosome 21"/>
</dbReference>
<accession>A0ACC5ZAC0</accession>
<proteinExistence type="predicted"/>
<comment type="caution">
    <text evidence="1">The sequence shown here is derived from an EMBL/GenBank/DDBJ whole genome shotgun (WGS) entry which is preliminary data.</text>
</comment>
<evidence type="ECO:0000313" key="1">
    <source>
        <dbReference type="EMBL" id="MCJ8745045.1"/>
    </source>
</evidence>
<keyword evidence="2" id="KW-1185">Reference proteome</keyword>
<organism evidence="1 2">
    <name type="scientific">Pangasius djambal</name>
    <dbReference type="NCBI Taxonomy" id="1691987"/>
    <lineage>
        <taxon>Eukaryota</taxon>
        <taxon>Metazoa</taxon>
        <taxon>Chordata</taxon>
        <taxon>Craniata</taxon>
        <taxon>Vertebrata</taxon>
        <taxon>Euteleostomi</taxon>
        <taxon>Actinopterygii</taxon>
        <taxon>Neopterygii</taxon>
        <taxon>Teleostei</taxon>
        <taxon>Ostariophysi</taxon>
        <taxon>Siluriformes</taxon>
        <taxon>Pangasiidae</taxon>
        <taxon>Pangasius</taxon>
    </lineage>
</organism>
<evidence type="ECO:0000313" key="2">
    <source>
        <dbReference type="Proteomes" id="UP000830395"/>
    </source>
</evidence>
<name>A0ACC5ZAC0_9TELE</name>
<protein>
    <submittedName>
        <fullName evidence="1">Uncharacterized protein</fullName>
    </submittedName>
</protein>
<dbReference type="EMBL" id="CM040995">
    <property type="protein sequence ID" value="MCJ8745045.1"/>
    <property type="molecule type" value="Genomic_DNA"/>
</dbReference>
<reference evidence="1" key="1">
    <citation type="submission" date="2020-02" db="EMBL/GenBank/DDBJ databases">
        <title>Genome sequencing of the panga catfish, Pangasius djambal.</title>
        <authorList>
            <person name="Wen M."/>
            <person name="Zahm M."/>
            <person name="Roques C."/>
            <person name="Cabau C."/>
            <person name="Klopp C."/>
            <person name="Donnadieu C."/>
            <person name="Jouanno E."/>
            <person name="Avarre J.-C."/>
            <person name="Campet M."/>
            <person name="Ha T."/>
            <person name="Dugue R."/>
            <person name="Lampietro C."/>
            <person name="Louis A."/>
            <person name="Herpin A."/>
            <person name="Echchiki A."/>
            <person name="Berthelot C."/>
            <person name="Parey E."/>
            <person name="Roest-Crollius H."/>
            <person name="Braasch I."/>
            <person name="Postlethwait J.H."/>
            <person name="Bobe J."/>
            <person name="Montfort J."/>
            <person name="Bouchez O."/>
            <person name="Begum T."/>
            <person name="Schartl M."/>
            <person name="Gustiano R."/>
            <person name="Guiguen Y."/>
        </authorList>
    </citation>
    <scope>NUCLEOTIDE SEQUENCE</scope>
    <source>
        <strain evidence="1">Pdj_M5554</strain>
    </source>
</reference>
<sequence length="93" mass="9717">MPGLGHRDSWEDLGSGENSSGECDDEDGCQGSGEGATESSNTDSGVDTEVVVKSPPHEAPVGRIKPKLSSAAHLVLPSFTILILILGQQWTLN</sequence>